<evidence type="ECO:0000256" key="2">
    <source>
        <dbReference type="ARBA" id="ARBA00023125"/>
    </source>
</evidence>
<evidence type="ECO:0000256" key="3">
    <source>
        <dbReference type="ARBA" id="ARBA00023163"/>
    </source>
</evidence>
<name>E8PQQ8_THESS</name>
<dbReference type="SMART" id="SM00418">
    <property type="entry name" value="HTH_ARSR"/>
    <property type="match status" value="1"/>
</dbReference>
<reference evidence="5 6" key="2">
    <citation type="journal article" date="2011" name="BMC Genomics">
        <title>Sequence of the hyperplastic genome of the naturally competent Thermus scotoductus SA-01.</title>
        <authorList>
            <person name="Gounder K."/>
            <person name="Brzuszkiewicz E."/>
            <person name="Liesegang H."/>
            <person name="Wollherr A."/>
            <person name="Daniel R."/>
            <person name="Gottschalk G."/>
            <person name="Reva O."/>
            <person name="Kumwenda B."/>
            <person name="Srivastava M."/>
            <person name="Bricio C."/>
            <person name="Berenguer J."/>
            <person name="van Heerden E."/>
            <person name="Litthauer D."/>
        </authorList>
    </citation>
    <scope>NUCLEOTIDE SEQUENCE [LARGE SCALE GENOMIC DNA]</scope>
    <source>
        <strain evidence="6">ATCC 700910 / SA-01</strain>
    </source>
</reference>
<dbReference type="InterPro" id="IPR036388">
    <property type="entry name" value="WH-like_DNA-bd_sf"/>
</dbReference>
<proteinExistence type="predicted"/>
<organism evidence="5 6">
    <name type="scientific">Thermus scotoductus (strain ATCC 700910 / SA-01)</name>
    <dbReference type="NCBI Taxonomy" id="743525"/>
    <lineage>
        <taxon>Bacteria</taxon>
        <taxon>Thermotogati</taxon>
        <taxon>Deinococcota</taxon>
        <taxon>Deinococci</taxon>
        <taxon>Thermales</taxon>
        <taxon>Thermaceae</taxon>
        <taxon>Thermus</taxon>
    </lineage>
</organism>
<keyword evidence="1" id="KW-0805">Transcription regulation</keyword>
<dbReference type="Proteomes" id="UP000008087">
    <property type="component" value="Chromosome"/>
</dbReference>
<evidence type="ECO:0000313" key="6">
    <source>
        <dbReference type="Proteomes" id="UP000008087"/>
    </source>
</evidence>
<dbReference type="CDD" id="cd00090">
    <property type="entry name" value="HTH_ARSR"/>
    <property type="match status" value="1"/>
</dbReference>
<feature type="domain" description="HTH hxlR-type" evidence="4">
    <location>
        <begin position="30"/>
        <end position="128"/>
    </location>
</feature>
<dbReference type="SUPFAM" id="SSF46785">
    <property type="entry name" value="Winged helix' DNA-binding domain"/>
    <property type="match status" value="1"/>
</dbReference>
<gene>
    <name evidence="5" type="ordered locus">TSC_c12200</name>
</gene>
<dbReference type="KEGG" id="tsc:TSC_c12200"/>
<dbReference type="Pfam" id="PF01638">
    <property type="entry name" value="HxlR"/>
    <property type="match status" value="1"/>
</dbReference>
<dbReference type="InterPro" id="IPR011991">
    <property type="entry name" value="ArsR-like_HTH"/>
</dbReference>
<sequence>MLCPPGKHILELALNLCYHGGMAEREPAFCPVYAALNLLQEKWTLHIIRALLEGPKGFNELSRAIGGVNPATLSQRLEHLVDLGVVEKKVESFMPPRTRYGLTEAGRELEAVIAAIDRWARRNLKVPVG</sequence>
<keyword evidence="3" id="KW-0804">Transcription</keyword>
<dbReference type="PANTHER" id="PTHR33204">
    <property type="entry name" value="TRANSCRIPTIONAL REGULATOR, MARR FAMILY"/>
    <property type="match status" value="1"/>
</dbReference>
<dbReference type="InterPro" id="IPR002577">
    <property type="entry name" value="HTH_HxlR"/>
</dbReference>
<dbReference type="Gene3D" id="1.10.10.10">
    <property type="entry name" value="Winged helix-like DNA-binding domain superfamily/Winged helix DNA-binding domain"/>
    <property type="match status" value="1"/>
</dbReference>
<keyword evidence="2" id="KW-0238">DNA-binding</keyword>
<evidence type="ECO:0000259" key="4">
    <source>
        <dbReference type="PROSITE" id="PS51118"/>
    </source>
</evidence>
<dbReference type="eggNOG" id="COG1733">
    <property type="taxonomic scope" value="Bacteria"/>
</dbReference>
<dbReference type="InterPro" id="IPR001845">
    <property type="entry name" value="HTH_ArsR_DNA-bd_dom"/>
</dbReference>
<dbReference type="AlphaFoldDB" id="E8PQQ8"/>
<dbReference type="PROSITE" id="PS51118">
    <property type="entry name" value="HTH_HXLR"/>
    <property type="match status" value="1"/>
</dbReference>
<dbReference type="EMBL" id="CP001962">
    <property type="protein sequence ID" value="ADW21840.1"/>
    <property type="molecule type" value="Genomic_DNA"/>
</dbReference>
<dbReference type="GO" id="GO:0003677">
    <property type="term" value="F:DNA binding"/>
    <property type="evidence" value="ECO:0007669"/>
    <property type="project" value="UniProtKB-KW"/>
</dbReference>
<reference evidence="6" key="1">
    <citation type="submission" date="2010-03" db="EMBL/GenBank/DDBJ databases">
        <title>The genome sequence of Thermus scotoductus SA-01.</title>
        <authorList>
            <person name="Gounder K."/>
            <person name="Liesegang H."/>
            <person name="Brzuszkiewicz E."/>
            <person name="Wollherr A."/>
            <person name="Daniel R."/>
            <person name="Gottschalk G."/>
            <person name="van Heerden E."/>
            <person name="Litthauer D."/>
        </authorList>
    </citation>
    <scope>NUCLEOTIDE SEQUENCE [LARGE SCALE GENOMIC DNA]</scope>
    <source>
        <strain evidence="6">ATCC 700910 / SA-01</strain>
    </source>
</reference>
<protein>
    <submittedName>
        <fullName evidence="5">Hypothetical cytosolic protein</fullName>
    </submittedName>
</protein>
<dbReference type="InterPro" id="IPR036390">
    <property type="entry name" value="WH_DNA-bd_sf"/>
</dbReference>
<dbReference type="GO" id="GO:0003700">
    <property type="term" value="F:DNA-binding transcription factor activity"/>
    <property type="evidence" value="ECO:0007669"/>
    <property type="project" value="InterPro"/>
</dbReference>
<dbReference type="PANTHER" id="PTHR33204:SF37">
    <property type="entry name" value="HTH-TYPE TRANSCRIPTIONAL REGULATOR YODB"/>
    <property type="match status" value="1"/>
</dbReference>
<dbReference type="HOGENOM" id="CLU_111585_5_3_0"/>
<accession>E8PQQ8</accession>
<evidence type="ECO:0000313" key="5">
    <source>
        <dbReference type="EMBL" id="ADW21840.1"/>
    </source>
</evidence>
<evidence type="ECO:0000256" key="1">
    <source>
        <dbReference type="ARBA" id="ARBA00023015"/>
    </source>
</evidence>
<dbReference type="STRING" id="743525.TSC_c12200"/>